<feature type="transmembrane region" description="Helical" evidence="6">
    <location>
        <begin position="62"/>
        <end position="86"/>
    </location>
</feature>
<keyword evidence="2" id="KW-1003">Cell membrane</keyword>
<sequence>MHHQIDALAHTNQLRSLPPEHKLGFAAALFVLGYLAPAFVQLLIVLWLFIWVVRYAQIPAKIYLELLLLPTSFLLLSLPTLLVGISTVATFKNIEPDVVWGMAVKPLYLYLSRQGIEQATAVFTRSIALTSCLYFILLTIPTFELIRILQRLGCPPLITELMGLMYRFIFILTGTVGELLTAQQSRMGYGTWRIGMRSLSLLIGQLLQRTLNTYHQLSLGLAARGYNGDLRVWHSRRYKPDWRYATEAIAGYLCLLLLTGWHYWRT</sequence>
<feature type="transmembrane region" description="Helical" evidence="6">
    <location>
        <begin position="244"/>
        <end position="264"/>
    </location>
</feature>
<evidence type="ECO:0000256" key="6">
    <source>
        <dbReference type="SAM" id="Phobius"/>
    </source>
</evidence>
<dbReference type="CDD" id="cd16914">
    <property type="entry name" value="EcfT"/>
    <property type="match status" value="1"/>
</dbReference>
<dbReference type="InterPro" id="IPR052770">
    <property type="entry name" value="Cobalt_transport_CbiQ"/>
</dbReference>
<organism evidence="7 8">
    <name type="scientific">Phormidesmis priestleyi</name>
    <dbReference type="NCBI Taxonomy" id="268141"/>
    <lineage>
        <taxon>Bacteria</taxon>
        <taxon>Bacillati</taxon>
        <taxon>Cyanobacteriota</taxon>
        <taxon>Cyanophyceae</taxon>
        <taxon>Leptolyngbyales</taxon>
        <taxon>Leptolyngbyaceae</taxon>
        <taxon>Phormidesmis</taxon>
    </lineage>
</organism>
<dbReference type="InterPro" id="IPR003339">
    <property type="entry name" value="ABC/ECF_trnsptr_transmembrane"/>
</dbReference>
<accession>A0A2W4XJT6</accession>
<dbReference type="NCBIfam" id="TIGR02454">
    <property type="entry name" value="ECF_T_CbiQ"/>
    <property type="match status" value="1"/>
</dbReference>
<dbReference type="Pfam" id="PF02361">
    <property type="entry name" value="CbiQ"/>
    <property type="match status" value="1"/>
</dbReference>
<comment type="subcellular location">
    <subcellularLocation>
        <location evidence="1">Cell membrane</location>
        <topology evidence="1">Multi-pass membrane protein</topology>
    </subcellularLocation>
</comment>
<evidence type="ECO:0000313" key="8">
    <source>
        <dbReference type="Proteomes" id="UP000249794"/>
    </source>
</evidence>
<dbReference type="PANTHER" id="PTHR43723:SF1">
    <property type="entry name" value="COBALT TRANSPORT PROTEIN CBIQ"/>
    <property type="match status" value="1"/>
</dbReference>
<gene>
    <name evidence="7" type="primary">cbiQ</name>
    <name evidence="7" type="ORF">DCF15_06765</name>
</gene>
<dbReference type="GO" id="GO:0006824">
    <property type="term" value="P:cobalt ion transport"/>
    <property type="evidence" value="ECO:0007669"/>
    <property type="project" value="InterPro"/>
</dbReference>
<evidence type="ECO:0000256" key="5">
    <source>
        <dbReference type="ARBA" id="ARBA00023136"/>
    </source>
</evidence>
<dbReference type="PANTHER" id="PTHR43723">
    <property type="entry name" value="COBALT TRANSPORT PROTEIN CBIQ"/>
    <property type="match status" value="1"/>
</dbReference>
<evidence type="ECO:0000256" key="1">
    <source>
        <dbReference type="ARBA" id="ARBA00004651"/>
    </source>
</evidence>
<dbReference type="EMBL" id="QBMP01000049">
    <property type="protein sequence ID" value="PZO57596.1"/>
    <property type="molecule type" value="Genomic_DNA"/>
</dbReference>
<reference evidence="7 8" key="2">
    <citation type="submission" date="2018-06" db="EMBL/GenBank/DDBJ databases">
        <title>Metagenomic assembly of (sub)arctic Cyanobacteria and their associated microbiome from non-axenic cultures.</title>
        <authorList>
            <person name="Baurain D."/>
        </authorList>
    </citation>
    <scope>NUCLEOTIDE SEQUENCE [LARGE SCALE GENOMIC DNA]</scope>
    <source>
        <strain evidence="7">ULC027bin1</strain>
    </source>
</reference>
<dbReference type="InterPro" id="IPR012809">
    <property type="entry name" value="ECF_CbiQ"/>
</dbReference>
<protein>
    <submittedName>
        <fullName evidence="7">Cobalt ECF transporter T component CbiQ</fullName>
    </submittedName>
</protein>
<keyword evidence="5 6" id="KW-0472">Membrane</keyword>
<dbReference type="GO" id="GO:0043190">
    <property type="term" value="C:ATP-binding cassette (ABC) transporter complex"/>
    <property type="evidence" value="ECO:0007669"/>
    <property type="project" value="InterPro"/>
</dbReference>
<dbReference type="Proteomes" id="UP000249794">
    <property type="component" value="Unassembled WGS sequence"/>
</dbReference>
<proteinExistence type="predicted"/>
<feature type="transmembrane region" description="Helical" evidence="6">
    <location>
        <begin position="23"/>
        <end position="50"/>
    </location>
</feature>
<evidence type="ECO:0000256" key="3">
    <source>
        <dbReference type="ARBA" id="ARBA00022692"/>
    </source>
</evidence>
<feature type="transmembrane region" description="Helical" evidence="6">
    <location>
        <begin position="128"/>
        <end position="149"/>
    </location>
</feature>
<reference evidence="8" key="1">
    <citation type="submission" date="2018-04" db="EMBL/GenBank/DDBJ databases">
        <authorList>
            <person name="Cornet L."/>
        </authorList>
    </citation>
    <scope>NUCLEOTIDE SEQUENCE [LARGE SCALE GENOMIC DNA]</scope>
</reference>
<name>A0A2W4XJT6_9CYAN</name>
<comment type="caution">
    <text evidence="7">The sequence shown here is derived from an EMBL/GenBank/DDBJ whole genome shotgun (WGS) entry which is preliminary data.</text>
</comment>
<evidence type="ECO:0000256" key="4">
    <source>
        <dbReference type="ARBA" id="ARBA00022989"/>
    </source>
</evidence>
<feature type="transmembrane region" description="Helical" evidence="6">
    <location>
        <begin position="98"/>
        <end position="116"/>
    </location>
</feature>
<dbReference type="AlphaFoldDB" id="A0A2W4XJT6"/>
<keyword evidence="3 6" id="KW-0812">Transmembrane</keyword>
<evidence type="ECO:0000256" key="2">
    <source>
        <dbReference type="ARBA" id="ARBA00022475"/>
    </source>
</evidence>
<feature type="transmembrane region" description="Helical" evidence="6">
    <location>
        <begin position="161"/>
        <end position="180"/>
    </location>
</feature>
<keyword evidence="4 6" id="KW-1133">Transmembrane helix</keyword>
<evidence type="ECO:0000313" key="7">
    <source>
        <dbReference type="EMBL" id="PZO57596.1"/>
    </source>
</evidence>